<dbReference type="EMBL" id="JSUQ01000002">
    <property type="protein sequence ID" value="KHQ54648.1"/>
    <property type="molecule type" value="Genomic_DNA"/>
</dbReference>
<proteinExistence type="predicted"/>
<evidence type="ECO:0000256" key="10">
    <source>
        <dbReference type="ARBA" id="ARBA00039381"/>
    </source>
</evidence>
<keyword evidence="8 11" id="KW-0472">Membrane</keyword>
<dbReference type="CDD" id="cd06579">
    <property type="entry name" value="TM_PBP1_transp_AraH_like"/>
    <property type="match status" value="1"/>
</dbReference>
<dbReference type="PANTHER" id="PTHR32196:SF71">
    <property type="entry name" value="AUTOINDUCER 2 IMPORT SYSTEM PERMEASE PROTEIN LSRD"/>
    <property type="match status" value="1"/>
</dbReference>
<feature type="transmembrane region" description="Helical" evidence="11">
    <location>
        <begin position="19"/>
        <end position="38"/>
    </location>
</feature>
<comment type="function">
    <text evidence="9">Part of the ABC transporter complex LsrABCD involved in autoinducer 2 (AI-2) import. Probably responsible for the translocation of the substrate across the membrane.</text>
</comment>
<evidence type="ECO:0000313" key="12">
    <source>
        <dbReference type="EMBL" id="KHQ54648.1"/>
    </source>
</evidence>
<feature type="transmembrane region" description="Helical" evidence="11">
    <location>
        <begin position="101"/>
        <end position="124"/>
    </location>
</feature>
<keyword evidence="5" id="KW-0997">Cell inner membrane</keyword>
<protein>
    <recommendedName>
        <fullName evidence="10">Autoinducer 2 import system permease protein LsrD</fullName>
    </recommendedName>
</protein>
<feature type="transmembrane region" description="Helical" evidence="11">
    <location>
        <begin position="260"/>
        <end position="290"/>
    </location>
</feature>
<keyword evidence="6 11" id="KW-0812">Transmembrane</keyword>
<dbReference type="AlphaFoldDB" id="A0A0B3S6N9"/>
<organism evidence="12 13">
    <name type="scientific">Mameliella alba</name>
    <dbReference type="NCBI Taxonomy" id="561184"/>
    <lineage>
        <taxon>Bacteria</taxon>
        <taxon>Pseudomonadati</taxon>
        <taxon>Pseudomonadota</taxon>
        <taxon>Alphaproteobacteria</taxon>
        <taxon>Rhodobacterales</taxon>
        <taxon>Roseobacteraceae</taxon>
        <taxon>Mameliella</taxon>
    </lineage>
</organism>
<keyword evidence="4" id="KW-1003">Cell membrane</keyword>
<evidence type="ECO:0000256" key="1">
    <source>
        <dbReference type="ARBA" id="ARBA00004651"/>
    </source>
</evidence>
<evidence type="ECO:0000256" key="9">
    <source>
        <dbReference type="ARBA" id="ARBA00025439"/>
    </source>
</evidence>
<feature type="transmembrane region" description="Helical" evidence="11">
    <location>
        <begin position="219"/>
        <end position="240"/>
    </location>
</feature>
<dbReference type="InterPro" id="IPR001851">
    <property type="entry name" value="ABC_transp_permease"/>
</dbReference>
<dbReference type="RefSeq" id="WP_043136938.1">
    <property type="nucleotide sequence ID" value="NZ_JSUQ01000002.1"/>
</dbReference>
<dbReference type="GO" id="GO:0005886">
    <property type="term" value="C:plasma membrane"/>
    <property type="evidence" value="ECO:0007669"/>
    <property type="project" value="UniProtKB-SubCell"/>
</dbReference>
<comment type="subcellular location">
    <subcellularLocation>
        <location evidence="1">Cell membrane</location>
        <topology evidence="1">Multi-pass membrane protein</topology>
    </subcellularLocation>
</comment>
<sequence length="328" mass="33884">MSIAEDTPRRKAGFRFERWAPLILLGGALAIYVVVALVTGQAQYLTFDNLIAILGRSIALGITAIGQTFVILVASIDLSVASLISATAVLASVVMDGSPAMILPAILAAIALGGLVGLTNGLVVSGLKVNPLIATLGMSLIIQGCLSAFVSNFAGEVPAAFQMFAYGELGPFPMALLFLGLLAVMAWAVLRFTKFGSDIYAVGGNEEAARFAGIKTGRVVILSHVICSICASIAGLYLASRLRSGAPWIGSDGVYDLESIAVVVIGGTVLAGGRGGVWGTMAGMLIFSLIDSVFNIAGVDSFAKQVLRGIIIVAAVAFYAIRSKRIVA</sequence>
<dbReference type="Pfam" id="PF02653">
    <property type="entry name" value="BPD_transp_2"/>
    <property type="match status" value="1"/>
</dbReference>
<dbReference type="Proteomes" id="UP000030960">
    <property type="component" value="Unassembled WGS sequence"/>
</dbReference>
<comment type="subunit">
    <text evidence="2">The complex is composed of two ATP-binding proteins (LsrA), two transmembrane proteins (LsrC and LsrD) and a solute-binding protein (LsrB).</text>
</comment>
<evidence type="ECO:0000256" key="4">
    <source>
        <dbReference type="ARBA" id="ARBA00022475"/>
    </source>
</evidence>
<feature type="transmembrane region" description="Helical" evidence="11">
    <location>
        <begin position="69"/>
        <end position="95"/>
    </location>
</feature>
<dbReference type="STRING" id="561184.SAMN05216376_107266"/>
<accession>A0A0B3S6N9</accession>
<dbReference type="PATRIC" id="fig|1515334.3.peg.488"/>
<feature type="transmembrane region" description="Helical" evidence="11">
    <location>
        <begin position="131"/>
        <end position="150"/>
    </location>
</feature>
<evidence type="ECO:0000256" key="7">
    <source>
        <dbReference type="ARBA" id="ARBA00022989"/>
    </source>
</evidence>
<keyword evidence="7 11" id="KW-1133">Transmembrane helix</keyword>
<evidence type="ECO:0000256" key="2">
    <source>
        <dbReference type="ARBA" id="ARBA00011262"/>
    </source>
</evidence>
<name>A0A0B3S6N9_9RHOB</name>
<keyword evidence="13" id="KW-1185">Reference proteome</keyword>
<dbReference type="OrthoDB" id="192433at2"/>
<comment type="caution">
    <text evidence="12">The sequence shown here is derived from an EMBL/GenBank/DDBJ whole genome shotgun (WGS) entry which is preliminary data.</text>
</comment>
<evidence type="ECO:0000256" key="8">
    <source>
        <dbReference type="ARBA" id="ARBA00023136"/>
    </source>
</evidence>
<feature type="transmembrane region" description="Helical" evidence="11">
    <location>
        <begin position="302"/>
        <end position="321"/>
    </location>
</feature>
<evidence type="ECO:0000256" key="3">
    <source>
        <dbReference type="ARBA" id="ARBA00022448"/>
    </source>
</evidence>
<evidence type="ECO:0000256" key="11">
    <source>
        <dbReference type="SAM" id="Phobius"/>
    </source>
</evidence>
<gene>
    <name evidence="12" type="ORF">OA50_00482</name>
</gene>
<dbReference type="PANTHER" id="PTHR32196">
    <property type="entry name" value="ABC TRANSPORTER PERMEASE PROTEIN YPHD-RELATED-RELATED"/>
    <property type="match status" value="1"/>
</dbReference>
<reference evidence="12 13" key="1">
    <citation type="submission" date="2014-10" db="EMBL/GenBank/DDBJ databases">
        <title>Genome sequence of Ponticoccus sp. strain UMTAT08 isolated from clonal culture of toxic dinoflagellate Alexandrium tamiyavanichii.</title>
        <authorList>
            <person name="Gan H.Y."/>
            <person name="Muhd D.-D."/>
            <person name="Mohd Noor M.E."/>
            <person name="Yeong Y.S."/>
            <person name="Usup G."/>
        </authorList>
    </citation>
    <scope>NUCLEOTIDE SEQUENCE [LARGE SCALE GENOMIC DNA]</scope>
    <source>
        <strain evidence="12 13">UMTAT08</strain>
    </source>
</reference>
<evidence type="ECO:0000313" key="13">
    <source>
        <dbReference type="Proteomes" id="UP000030960"/>
    </source>
</evidence>
<keyword evidence="3" id="KW-0813">Transport</keyword>
<feature type="transmembrane region" description="Helical" evidence="11">
    <location>
        <begin position="170"/>
        <end position="190"/>
    </location>
</feature>
<evidence type="ECO:0000256" key="5">
    <source>
        <dbReference type="ARBA" id="ARBA00022519"/>
    </source>
</evidence>
<evidence type="ECO:0000256" key="6">
    <source>
        <dbReference type="ARBA" id="ARBA00022692"/>
    </source>
</evidence>
<feature type="transmembrane region" description="Helical" evidence="11">
    <location>
        <begin position="44"/>
        <end position="62"/>
    </location>
</feature>
<dbReference type="GO" id="GO:0022857">
    <property type="term" value="F:transmembrane transporter activity"/>
    <property type="evidence" value="ECO:0007669"/>
    <property type="project" value="InterPro"/>
</dbReference>